<dbReference type="GO" id="GO:0009279">
    <property type="term" value="C:cell outer membrane"/>
    <property type="evidence" value="ECO:0007669"/>
    <property type="project" value="UniProtKB-SubCell"/>
</dbReference>
<keyword evidence="5" id="KW-0732">Signal</keyword>
<dbReference type="SUPFAM" id="SSF103647">
    <property type="entry name" value="TSP type-3 repeat"/>
    <property type="match status" value="1"/>
</dbReference>
<dbReference type="AlphaFoldDB" id="A0A1W2E1B9"/>
<keyword evidence="2 4" id="KW-0472">Membrane</keyword>
<dbReference type="Gene3D" id="3.40.50.410">
    <property type="entry name" value="von Willebrand factor, type A domain"/>
    <property type="match status" value="1"/>
</dbReference>
<dbReference type="PROSITE" id="PS50234">
    <property type="entry name" value="VWFA"/>
    <property type="match status" value="1"/>
</dbReference>
<dbReference type="EMBL" id="FWXY01000023">
    <property type="protein sequence ID" value="SMD03580.1"/>
    <property type="molecule type" value="Genomic_DNA"/>
</dbReference>
<dbReference type="PANTHER" id="PTHR30329">
    <property type="entry name" value="STATOR ELEMENT OF FLAGELLAR MOTOR COMPLEX"/>
    <property type="match status" value="1"/>
</dbReference>
<dbReference type="InterPro" id="IPR002035">
    <property type="entry name" value="VWF_A"/>
</dbReference>
<evidence type="ECO:0000256" key="2">
    <source>
        <dbReference type="ARBA" id="ARBA00023136"/>
    </source>
</evidence>
<dbReference type="PROSITE" id="PS51123">
    <property type="entry name" value="OMPA_2"/>
    <property type="match status" value="1"/>
</dbReference>
<dbReference type="CDD" id="cd07185">
    <property type="entry name" value="OmpA_C-like"/>
    <property type="match status" value="1"/>
</dbReference>
<evidence type="ECO:0000256" key="1">
    <source>
        <dbReference type="ARBA" id="ARBA00004442"/>
    </source>
</evidence>
<gene>
    <name evidence="8" type="ORF">SAMN02746065_1239</name>
</gene>
<dbReference type="InterPro" id="IPR006664">
    <property type="entry name" value="OMP_bac"/>
</dbReference>
<dbReference type="InterPro" id="IPR050330">
    <property type="entry name" value="Bact_OuterMem_StrucFunc"/>
</dbReference>
<dbReference type="RefSeq" id="WP_084071180.1">
    <property type="nucleotide sequence ID" value="NZ_FWXY01000023.1"/>
</dbReference>
<comment type="subcellular location">
    <subcellularLocation>
        <location evidence="1">Cell outer membrane</location>
    </subcellularLocation>
</comment>
<feature type="signal peptide" evidence="5">
    <location>
        <begin position="1"/>
        <end position="22"/>
    </location>
</feature>
<dbReference type="InterPro" id="IPR028974">
    <property type="entry name" value="TSP_type-3_rpt"/>
</dbReference>
<feature type="domain" description="VWFA" evidence="6">
    <location>
        <begin position="49"/>
        <end position="203"/>
    </location>
</feature>
<accession>A0A1W2E1B9</accession>
<evidence type="ECO:0000313" key="8">
    <source>
        <dbReference type="EMBL" id="SMD03580.1"/>
    </source>
</evidence>
<dbReference type="SUPFAM" id="SSF103088">
    <property type="entry name" value="OmpA-like"/>
    <property type="match status" value="1"/>
</dbReference>
<keyword evidence="9" id="KW-1185">Reference proteome</keyword>
<dbReference type="CDD" id="cd00198">
    <property type="entry name" value="vWFA"/>
    <property type="match status" value="1"/>
</dbReference>
<dbReference type="PRINTS" id="PR01021">
    <property type="entry name" value="OMPADOMAIN"/>
</dbReference>
<name>A0A1W2E1B9_9BACT</name>
<dbReference type="Proteomes" id="UP000192418">
    <property type="component" value="Unassembled WGS sequence"/>
</dbReference>
<evidence type="ECO:0000259" key="6">
    <source>
        <dbReference type="PROSITE" id="PS50234"/>
    </source>
</evidence>
<dbReference type="Pfam" id="PF00691">
    <property type="entry name" value="OmpA"/>
    <property type="match status" value="1"/>
</dbReference>
<dbReference type="InterPro" id="IPR006665">
    <property type="entry name" value="OmpA-like"/>
</dbReference>
<protein>
    <submittedName>
        <fullName evidence="8">OmpA-OmpF porin, OOP family</fullName>
    </submittedName>
</protein>
<dbReference type="PROSITE" id="PS51257">
    <property type="entry name" value="PROKAR_LIPOPROTEIN"/>
    <property type="match status" value="1"/>
</dbReference>
<sequence length="407" mass="42740">MGKRILKGLVVFASMMLMVACAAKGPNQPLPAFSPAKIDAADYTSKIDNFIVVLDASSSMNDACKGTPKYTLATELISRMNQTVPELGQSAGLRSFGLNKSMSTQLQYGMTTYSTADFGAALKKITNINGFTPMAKALDAVAMDLDQAKGKSALIIVSDGLQNAGNAIASAQALKDKFGSSLCIYPVLVGNADSGMTLMKKIADIGGCGSFSKAEALVSSAGMAAFVKDVFLTHKAAPKDSDNDGVIDDNDLCPDTPAGVVVDQNGCPLDTDQDGVYDYMDKCPGTPMGAQVNAQGCWILGSLLFDFNKADIKPEGFGELNGVAAILQKNPGMTIVLQGHTDNIGSAAYNQKLSVKRANAAKDYLVNKGISAGRISCEGYGFSQPVATNTTEFGRSLNRRVAIKPEM</sequence>
<evidence type="ECO:0000313" key="9">
    <source>
        <dbReference type="Proteomes" id="UP000192418"/>
    </source>
</evidence>
<dbReference type="GO" id="GO:0005509">
    <property type="term" value="F:calcium ion binding"/>
    <property type="evidence" value="ECO:0007669"/>
    <property type="project" value="InterPro"/>
</dbReference>
<evidence type="ECO:0000256" key="3">
    <source>
        <dbReference type="ARBA" id="ARBA00023237"/>
    </source>
</evidence>
<organism evidence="8 9">
    <name type="scientific">Desulfocicer vacuolatum DSM 3385</name>
    <dbReference type="NCBI Taxonomy" id="1121400"/>
    <lineage>
        <taxon>Bacteria</taxon>
        <taxon>Pseudomonadati</taxon>
        <taxon>Thermodesulfobacteriota</taxon>
        <taxon>Desulfobacteria</taxon>
        <taxon>Desulfobacterales</taxon>
        <taxon>Desulfobacteraceae</taxon>
        <taxon>Desulfocicer</taxon>
    </lineage>
</organism>
<feature type="domain" description="OmpA-like" evidence="7">
    <location>
        <begin position="292"/>
        <end position="407"/>
    </location>
</feature>
<proteinExistence type="predicted"/>
<dbReference type="Gene3D" id="3.30.1330.60">
    <property type="entry name" value="OmpA-like domain"/>
    <property type="match status" value="1"/>
</dbReference>
<dbReference type="STRING" id="1121400.SAMN02746065_1239"/>
<feature type="chain" id="PRO_5013162148" evidence="5">
    <location>
        <begin position="23"/>
        <end position="407"/>
    </location>
</feature>
<keyword evidence="3" id="KW-0998">Cell outer membrane</keyword>
<evidence type="ECO:0000256" key="5">
    <source>
        <dbReference type="SAM" id="SignalP"/>
    </source>
</evidence>
<dbReference type="SUPFAM" id="SSF53300">
    <property type="entry name" value="vWA-like"/>
    <property type="match status" value="1"/>
</dbReference>
<evidence type="ECO:0000256" key="4">
    <source>
        <dbReference type="PROSITE-ProRule" id="PRU00473"/>
    </source>
</evidence>
<evidence type="ECO:0000259" key="7">
    <source>
        <dbReference type="PROSITE" id="PS51123"/>
    </source>
</evidence>
<dbReference type="InterPro" id="IPR036465">
    <property type="entry name" value="vWFA_dom_sf"/>
</dbReference>
<dbReference type="PRINTS" id="PR01023">
    <property type="entry name" value="NAFLGMOTY"/>
</dbReference>
<dbReference type="OrthoDB" id="9805566at2"/>
<dbReference type="PANTHER" id="PTHR30329:SF21">
    <property type="entry name" value="LIPOPROTEIN YIAD-RELATED"/>
    <property type="match status" value="1"/>
</dbReference>
<reference evidence="8 9" key="1">
    <citation type="submission" date="2017-04" db="EMBL/GenBank/DDBJ databases">
        <authorList>
            <person name="Afonso C.L."/>
            <person name="Miller P.J."/>
            <person name="Scott M.A."/>
            <person name="Spackman E."/>
            <person name="Goraichik I."/>
            <person name="Dimitrov K.M."/>
            <person name="Suarez D.L."/>
            <person name="Swayne D.E."/>
        </authorList>
    </citation>
    <scope>NUCLEOTIDE SEQUENCE [LARGE SCALE GENOMIC DNA]</scope>
    <source>
        <strain evidence="8 9">DSM 3385</strain>
    </source>
</reference>
<dbReference type="InterPro" id="IPR036737">
    <property type="entry name" value="OmpA-like_sf"/>
</dbReference>